<keyword evidence="2" id="KW-1185">Reference proteome</keyword>
<evidence type="ECO:0000313" key="1">
    <source>
        <dbReference type="EMBL" id="MDH2389076.1"/>
    </source>
</evidence>
<dbReference type="Proteomes" id="UP001223144">
    <property type="component" value="Unassembled WGS sequence"/>
</dbReference>
<dbReference type="EMBL" id="JARWBG010000008">
    <property type="protein sequence ID" value="MDH2389076.1"/>
    <property type="molecule type" value="Genomic_DNA"/>
</dbReference>
<organism evidence="1 2">
    <name type="scientific">Streptomyces chengmaiensis</name>
    <dbReference type="NCBI Taxonomy" id="3040919"/>
    <lineage>
        <taxon>Bacteria</taxon>
        <taxon>Bacillati</taxon>
        <taxon>Actinomycetota</taxon>
        <taxon>Actinomycetes</taxon>
        <taxon>Kitasatosporales</taxon>
        <taxon>Streptomycetaceae</taxon>
        <taxon>Streptomyces</taxon>
    </lineage>
</organism>
<evidence type="ECO:0000313" key="2">
    <source>
        <dbReference type="Proteomes" id="UP001223144"/>
    </source>
</evidence>
<name>A0ABT6HKB7_9ACTN</name>
<protein>
    <submittedName>
        <fullName evidence="1">Uncharacterized protein</fullName>
    </submittedName>
</protein>
<sequence length="51" mass="5757">MSGLEVVAVIAVAYVIGRIRQWQKNRDAIKTAEGLERIADIMRKKEKGSKE</sequence>
<gene>
    <name evidence="1" type="ORF">QCN29_09785</name>
</gene>
<accession>A0ABT6HKB7</accession>
<reference evidence="1 2" key="1">
    <citation type="submission" date="2023-04" db="EMBL/GenBank/DDBJ databases">
        <title>Streptomyces chengmaiensis sp. nov. isolated from the stem of mangrove plant in Hainan.</title>
        <authorList>
            <person name="Huang X."/>
            <person name="Zhou S."/>
            <person name="Chu X."/>
            <person name="Xie Y."/>
            <person name="Lin Y."/>
        </authorList>
    </citation>
    <scope>NUCLEOTIDE SEQUENCE [LARGE SCALE GENOMIC DNA]</scope>
    <source>
        <strain evidence="1 2">HNM0663</strain>
    </source>
</reference>
<comment type="caution">
    <text evidence="1">The sequence shown here is derived from an EMBL/GenBank/DDBJ whole genome shotgun (WGS) entry which is preliminary data.</text>
</comment>
<proteinExistence type="predicted"/>
<dbReference type="RefSeq" id="WP_279927370.1">
    <property type="nucleotide sequence ID" value="NZ_JARWBG010000008.1"/>
</dbReference>